<evidence type="ECO:0000256" key="2">
    <source>
        <dbReference type="SAM" id="SignalP"/>
    </source>
</evidence>
<feature type="transmembrane region" description="Helical" evidence="1">
    <location>
        <begin position="344"/>
        <end position="361"/>
    </location>
</feature>
<dbReference type="PANTHER" id="PTHR31272:SF9">
    <property type="entry name" value="BLL1027 PROTEIN"/>
    <property type="match status" value="1"/>
</dbReference>
<dbReference type="Gene3D" id="3.40.30.10">
    <property type="entry name" value="Glutaredoxin"/>
    <property type="match status" value="1"/>
</dbReference>
<keyword evidence="1" id="KW-1133">Transmembrane helix</keyword>
<keyword evidence="1" id="KW-0812">Transmembrane</keyword>
<sequence length="362" mass="40321">MKRILTMFLVVIGFLCLASFALAQEPQKIYFFYGTGCPHCAQVEKFFEEEKLYNKYPIDKREIYFNRDNAILFNTLLDKLGISDKNRGVPAVIVGDKVLIGDKPIIENFIPEADKFLEKNDIVAPNTQNAQKEEKIQRPDLTLAAVVVGSLVDAINPCEFAVLIILMTTILASGNARKALRAGLAFSLSIFISYLLMGLGLYKALSLGGVAGGFFKIIGFLAIILGLLNLKDYFWYGKVFLMEVPLTWRPRLKELIQSVTSPRGAFAIGFLVSLFLLPCTSGPYIVILGMLAKKVFDTQAILYLLLYNLIFVSPMVLISLAVYKGFDPAKAEEIRQKKLRTLHLIAGIIMLAMGTVILMGWI</sequence>
<evidence type="ECO:0000313" key="4">
    <source>
        <dbReference type="Proteomes" id="UP000178533"/>
    </source>
</evidence>
<dbReference type="PANTHER" id="PTHR31272">
    <property type="entry name" value="CYTOCHROME C-TYPE BIOGENESIS PROTEIN HI_1454-RELATED"/>
    <property type="match status" value="1"/>
</dbReference>
<comment type="caution">
    <text evidence="3">The sequence shown here is derived from an EMBL/GenBank/DDBJ whole genome shotgun (WGS) entry which is preliminary data.</text>
</comment>
<dbReference type="EMBL" id="MGFT01000003">
    <property type="protein sequence ID" value="OGM12211.1"/>
    <property type="molecule type" value="Genomic_DNA"/>
</dbReference>
<feature type="chain" id="PRO_5009533733" evidence="2">
    <location>
        <begin position="24"/>
        <end position="362"/>
    </location>
</feature>
<evidence type="ECO:0000313" key="3">
    <source>
        <dbReference type="EMBL" id="OGM12211.1"/>
    </source>
</evidence>
<name>A0A1F7XB22_9BACT</name>
<dbReference type="Proteomes" id="UP000178533">
    <property type="component" value="Unassembled WGS sequence"/>
</dbReference>
<gene>
    <name evidence="3" type="ORF">A2W13_01015</name>
</gene>
<dbReference type="InterPro" id="IPR036249">
    <property type="entry name" value="Thioredoxin-like_sf"/>
</dbReference>
<dbReference type="PROSITE" id="PS51354">
    <property type="entry name" value="GLUTAREDOXIN_2"/>
    <property type="match status" value="1"/>
</dbReference>
<feature type="transmembrane region" description="Helical" evidence="1">
    <location>
        <begin position="141"/>
        <end position="167"/>
    </location>
</feature>
<organism evidence="3 4">
    <name type="scientific">Candidatus Woesebacteria bacterium RBG_16_36_11</name>
    <dbReference type="NCBI Taxonomy" id="1802481"/>
    <lineage>
        <taxon>Bacteria</taxon>
        <taxon>Candidatus Woeseibacteriota</taxon>
    </lineage>
</organism>
<dbReference type="InterPro" id="IPR051790">
    <property type="entry name" value="Cytochrome_c-biogenesis_DsbD"/>
</dbReference>
<dbReference type="SUPFAM" id="SSF52833">
    <property type="entry name" value="Thioredoxin-like"/>
    <property type="match status" value="1"/>
</dbReference>
<protein>
    <submittedName>
        <fullName evidence="3">Uncharacterized protein</fullName>
    </submittedName>
</protein>
<dbReference type="STRING" id="1802481.A2W13_01015"/>
<dbReference type="AlphaFoldDB" id="A0A1F7XB22"/>
<proteinExistence type="predicted"/>
<keyword evidence="1" id="KW-0472">Membrane</keyword>
<feature type="transmembrane region" description="Helical" evidence="1">
    <location>
        <begin position="265"/>
        <end position="288"/>
    </location>
</feature>
<keyword evidence="2" id="KW-0732">Signal</keyword>
<feature type="transmembrane region" description="Helical" evidence="1">
    <location>
        <begin position="207"/>
        <end position="228"/>
    </location>
</feature>
<reference evidence="3 4" key="1">
    <citation type="journal article" date="2016" name="Nat. Commun.">
        <title>Thousands of microbial genomes shed light on interconnected biogeochemical processes in an aquifer system.</title>
        <authorList>
            <person name="Anantharaman K."/>
            <person name="Brown C.T."/>
            <person name="Hug L.A."/>
            <person name="Sharon I."/>
            <person name="Castelle C.J."/>
            <person name="Probst A.J."/>
            <person name="Thomas B.C."/>
            <person name="Singh A."/>
            <person name="Wilkins M.J."/>
            <person name="Karaoz U."/>
            <person name="Brodie E.L."/>
            <person name="Williams K.H."/>
            <person name="Hubbard S.S."/>
            <person name="Banfield J.F."/>
        </authorList>
    </citation>
    <scope>NUCLEOTIDE SEQUENCE [LARGE SCALE GENOMIC DNA]</scope>
</reference>
<evidence type="ECO:0000256" key="1">
    <source>
        <dbReference type="SAM" id="Phobius"/>
    </source>
</evidence>
<accession>A0A1F7XB22</accession>
<feature type="signal peptide" evidence="2">
    <location>
        <begin position="1"/>
        <end position="23"/>
    </location>
</feature>
<feature type="transmembrane region" description="Helical" evidence="1">
    <location>
        <begin position="179"/>
        <end position="201"/>
    </location>
</feature>
<feature type="transmembrane region" description="Helical" evidence="1">
    <location>
        <begin position="300"/>
        <end position="323"/>
    </location>
</feature>